<gene>
    <name evidence="2" type="ORF">EJC50_03395</name>
</gene>
<organism evidence="2 3">
    <name type="scientific">Paenibacillus albus</name>
    <dbReference type="NCBI Taxonomy" id="2495582"/>
    <lineage>
        <taxon>Bacteria</taxon>
        <taxon>Bacillati</taxon>
        <taxon>Bacillota</taxon>
        <taxon>Bacilli</taxon>
        <taxon>Bacillales</taxon>
        <taxon>Paenibacillaceae</taxon>
        <taxon>Paenibacillus</taxon>
    </lineage>
</organism>
<evidence type="ECO:0000313" key="3">
    <source>
        <dbReference type="Proteomes" id="UP000272528"/>
    </source>
</evidence>
<protein>
    <submittedName>
        <fullName evidence="2">General stress protein</fullName>
    </submittedName>
</protein>
<dbReference type="EMBL" id="CP034437">
    <property type="protein sequence ID" value="AZN38823.1"/>
    <property type="molecule type" value="Genomic_DNA"/>
</dbReference>
<evidence type="ECO:0000259" key="1">
    <source>
        <dbReference type="Pfam" id="PF11181"/>
    </source>
</evidence>
<dbReference type="RefSeq" id="WP_126012371.1">
    <property type="nucleotide sequence ID" value="NZ_CP034437.1"/>
</dbReference>
<proteinExistence type="predicted"/>
<sequence length="134" mass="15397">MTIETMTTKVHTVGSLNEVQREVMRFRGEGYDPHNIFVLTHDKDRTERIAKNTSAEQIGVTVEGVGTAIANVFRSTGDELRAKMRSLGISKEYAEYLEGEMDRDKILVIAWGGREYKEDEYDDTIYYYPGYIPF</sequence>
<dbReference type="Pfam" id="PF11181">
    <property type="entry name" value="YflT"/>
    <property type="match status" value="1"/>
</dbReference>
<dbReference type="KEGG" id="palb:EJC50_03395"/>
<accession>A0A3Q8X2Q6</accession>
<reference evidence="3" key="1">
    <citation type="submission" date="2018-12" db="EMBL/GenBank/DDBJ databases">
        <title>Genome sequence of Peanibacillus sp.</title>
        <authorList>
            <person name="Subramani G."/>
            <person name="Srinivasan S."/>
            <person name="Kim M.K."/>
        </authorList>
    </citation>
    <scope>NUCLEOTIDE SEQUENCE [LARGE SCALE GENOMIC DNA]</scope>
    <source>
        <strain evidence="3">18JY67-1</strain>
    </source>
</reference>
<name>A0A3Q8X2Q6_9BACL</name>
<feature type="domain" description="General stress protein 17M-like" evidence="1">
    <location>
        <begin position="9"/>
        <end position="103"/>
    </location>
</feature>
<evidence type="ECO:0000313" key="2">
    <source>
        <dbReference type="EMBL" id="AZN38823.1"/>
    </source>
</evidence>
<dbReference type="AlphaFoldDB" id="A0A3Q8X2Q6"/>
<dbReference type="OrthoDB" id="2353304at2"/>
<dbReference type="InterPro" id="IPR025889">
    <property type="entry name" value="GSP17M-like_dom"/>
</dbReference>
<keyword evidence="3" id="KW-1185">Reference proteome</keyword>
<dbReference type="Proteomes" id="UP000272528">
    <property type="component" value="Chromosome"/>
</dbReference>